<evidence type="ECO:0000313" key="1">
    <source>
        <dbReference type="EMBL" id="MDR6206972.1"/>
    </source>
</evidence>
<proteinExistence type="predicted"/>
<name>A0ABD5CP18_9BURK</name>
<dbReference type="RefSeq" id="WP_310034209.1">
    <property type="nucleotide sequence ID" value="NZ_JAVIZN010000002.1"/>
</dbReference>
<evidence type="ECO:0000313" key="2">
    <source>
        <dbReference type="Proteomes" id="UP001245184"/>
    </source>
</evidence>
<reference evidence="1 2" key="1">
    <citation type="submission" date="2023-08" db="EMBL/GenBank/DDBJ databases">
        <title>Genome sequencing of plant associated microbes to promote plant fitness in Sorghum bicolor and Oryza sativa.</title>
        <authorList>
            <person name="Coleman-Derr D."/>
        </authorList>
    </citation>
    <scope>NUCLEOTIDE SEQUENCE [LARGE SCALE GENOMIC DNA]</scope>
    <source>
        <strain evidence="1 2">SLBN-33</strain>
    </source>
</reference>
<comment type="caution">
    <text evidence="1">The sequence shown here is derived from an EMBL/GenBank/DDBJ whole genome shotgun (WGS) entry which is preliminary data.</text>
</comment>
<dbReference type="EMBL" id="JAVIZN010000002">
    <property type="protein sequence ID" value="MDR6206972.1"/>
    <property type="molecule type" value="Genomic_DNA"/>
</dbReference>
<protein>
    <submittedName>
        <fullName evidence="1">Uncharacterized protein</fullName>
    </submittedName>
</protein>
<accession>A0ABD5CP18</accession>
<dbReference type="AlphaFoldDB" id="A0ABD5CP18"/>
<sequence>MRVIEHYREWTLDIISVADSGMFTANAIITRESTDSDSGFLQYTFKNLGVSDMKELAIRWAGEWLCVWIDENHR</sequence>
<organism evidence="1 2">
    <name type="scientific">Paraburkholderia graminis</name>
    <dbReference type="NCBI Taxonomy" id="60548"/>
    <lineage>
        <taxon>Bacteria</taxon>
        <taxon>Pseudomonadati</taxon>
        <taxon>Pseudomonadota</taxon>
        <taxon>Betaproteobacteria</taxon>
        <taxon>Burkholderiales</taxon>
        <taxon>Burkholderiaceae</taxon>
        <taxon>Paraburkholderia</taxon>
    </lineage>
</organism>
<dbReference type="Proteomes" id="UP001245184">
    <property type="component" value="Unassembled WGS sequence"/>
</dbReference>
<gene>
    <name evidence="1" type="ORF">QF025_005692</name>
</gene>